<evidence type="ECO:0000256" key="5">
    <source>
        <dbReference type="ARBA" id="ARBA00022723"/>
    </source>
</evidence>
<evidence type="ECO:0000256" key="6">
    <source>
        <dbReference type="ARBA" id="ARBA00022741"/>
    </source>
</evidence>
<evidence type="ECO:0000313" key="14">
    <source>
        <dbReference type="EMBL" id="AET64857.1"/>
    </source>
</evidence>
<keyword evidence="2" id="KW-1277">Toxin-antitoxin system</keyword>
<dbReference type="GeneID" id="12510662"/>
<evidence type="ECO:0000256" key="2">
    <source>
        <dbReference type="ARBA" id="ARBA00022649"/>
    </source>
</evidence>
<keyword evidence="4" id="KW-0548">Nucleotidyltransferase</keyword>
<dbReference type="InterPro" id="IPR043519">
    <property type="entry name" value="NT_sf"/>
</dbReference>
<dbReference type="RefSeq" id="WP_014587041.1">
    <property type="nucleotide sequence ID" value="NC_017527.1"/>
</dbReference>
<evidence type="ECO:0000256" key="7">
    <source>
        <dbReference type="ARBA" id="ARBA00022840"/>
    </source>
</evidence>
<comment type="catalytic activity">
    <reaction evidence="11">
        <text>O-(5'-adenylyl)-L-tyrosyl-[protein] + ATP = O-[5'-(adenylyl-(5'-&gt;3')-adenylyl)]-L-tyrosyl-[protein] + diphosphate</text>
        <dbReference type="Rhea" id="RHEA:66528"/>
        <dbReference type="Rhea" id="RHEA-COMP:13846"/>
        <dbReference type="Rhea" id="RHEA-COMP:17046"/>
        <dbReference type="ChEBI" id="CHEBI:30616"/>
        <dbReference type="ChEBI" id="CHEBI:33019"/>
        <dbReference type="ChEBI" id="CHEBI:83624"/>
        <dbReference type="ChEBI" id="CHEBI:167160"/>
    </reaction>
</comment>
<evidence type="ECO:0000256" key="3">
    <source>
        <dbReference type="ARBA" id="ARBA00022679"/>
    </source>
</evidence>
<keyword evidence="6" id="KW-0547">Nucleotide-binding</keyword>
<evidence type="ECO:0000256" key="4">
    <source>
        <dbReference type="ARBA" id="ARBA00022695"/>
    </source>
</evidence>
<dbReference type="STRING" id="1110509.Mhar_1493"/>
<gene>
    <name evidence="14" type="ordered locus">Mhar_1493</name>
</gene>
<feature type="domain" description="Polymerase nucleotidyl transferase" evidence="13">
    <location>
        <begin position="11"/>
        <end position="90"/>
    </location>
</feature>
<evidence type="ECO:0000256" key="12">
    <source>
        <dbReference type="ARBA" id="ARBA00048696"/>
    </source>
</evidence>
<dbReference type="InterPro" id="IPR052038">
    <property type="entry name" value="Type-VII_TA_antitoxin"/>
</dbReference>
<evidence type="ECO:0000256" key="9">
    <source>
        <dbReference type="ARBA" id="ARBA00034531"/>
    </source>
</evidence>
<organism evidence="14 15">
    <name type="scientific">Methanothrix harundinacea (strain 6Ac)</name>
    <name type="common">Methanosaeta harundinacea</name>
    <dbReference type="NCBI Taxonomy" id="1110509"/>
    <lineage>
        <taxon>Archaea</taxon>
        <taxon>Methanobacteriati</taxon>
        <taxon>Methanobacteriota</taxon>
        <taxon>Stenosarchaea group</taxon>
        <taxon>Methanomicrobia</taxon>
        <taxon>Methanotrichales</taxon>
        <taxon>Methanotrichaceae</taxon>
        <taxon>Methanothrix</taxon>
    </lineage>
</organism>
<dbReference type="Pfam" id="PF01909">
    <property type="entry name" value="NTP_transf_2"/>
    <property type="match status" value="1"/>
</dbReference>
<sequence>MDALRILKANEKEVKRKFGVRKIGIFGSYARGEEKERSDVDVLVEFEEPTFRNFMGLVFFLEELFDREVDLVTVKGLSPYIRPYVEREVVWSE</sequence>
<dbReference type="Gene3D" id="3.30.460.10">
    <property type="entry name" value="Beta Polymerase, domain 2"/>
    <property type="match status" value="1"/>
</dbReference>
<dbReference type="CDD" id="cd05403">
    <property type="entry name" value="NT_KNTase_like"/>
    <property type="match status" value="1"/>
</dbReference>
<dbReference type="OrthoDB" id="61846at2157"/>
<comment type="cofactor">
    <cofactor evidence="1">
        <name>Mg(2+)</name>
        <dbReference type="ChEBI" id="CHEBI:18420"/>
    </cofactor>
</comment>
<evidence type="ECO:0000256" key="8">
    <source>
        <dbReference type="ARBA" id="ARBA00022842"/>
    </source>
</evidence>
<evidence type="ECO:0000256" key="11">
    <source>
        <dbReference type="ARBA" id="ARBA00047518"/>
    </source>
</evidence>
<proteinExistence type="inferred from homology"/>
<dbReference type="GO" id="GO:0005524">
    <property type="term" value="F:ATP binding"/>
    <property type="evidence" value="ECO:0007669"/>
    <property type="project" value="UniProtKB-KW"/>
</dbReference>
<comment type="catalytic activity">
    <reaction evidence="12">
        <text>L-tyrosyl-[protein] + ATP = O-(5'-adenylyl)-L-tyrosyl-[protein] + diphosphate</text>
        <dbReference type="Rhea" id="RHEA:54288"/>
        <dbReference type="Rhea" id="RHEA-COMP:10136"/>
        <dbReference type="Rhea" id="RHEA-COMP:13846"/>
        <dbReference type="ChEBI" id="CHEBI:30616"/>
        <dbReference type="ChEBI" id="CHEBI:33019"/>
        <dbReference type="ChEBI" id="CHEBI:46858"/>
        <dbReference type="ChEBI" id="CHEBI:83624"/>
        <dbReference type="EC" id="2.7.7.108"/>
    </reaction>
</comment>
<dbReference type="PANTHER" id="PTHR33571:SF14">
    <property type="entry name" value="PROTEIN ADENYLYLTRANSFERASE MJ0435-RELATED"/>
    <property type="match status" value="1"/>
</dbReference>
<evidence type="ECO:0000256" key="10">
    <source>
        <dbReference type="ARBA" id="ARBA00038276"/>
    </source>
</evidence>
<dbReference type="EC" id="2.7.7.108" evidence="9"/>
<protein>
    <recommendedName>
        <fullName evidence="9">protein adenylyltransferase</fullName>
        <ecNumber evidence="9">2.7.7.108</ecNumber>
    </recommendedName>
</protein>
<dbReference type="GO" id="GO:0046872">
    <property type="term" value="F:metal ion binding"/>
    <property type="evidence" value="ECO:0007669"/>
    <property type="project" value="UniProtKB-KW"/>
</dbReference>
<evidence type="ECO:0000259" key="13">
    <source>
        <dbReference type="Pfam" id="PF01909"/>
    </source>
</evidence>
<keyword evidence="5" id="KW-0479">Metal-binding</keyword>
<dbReference type="PATRIC" id="fig|1110509.7.peg.1668"/>
<dbReference type="InterPro" id="IPR002934">
    <property type="entry name" value="Polymerase_NTP_transf_dom"/>
</dbReference>
<reference evidence="14 15" key="1">
    <citation type="journal article" date="2012" name="PLoS ONE">
        <title>The genome characteristics and predicted function of methyl-group oxidation pathway in the obligate aceticlastic methanogens, Methanosaeta spp.</title>
        <authorList>
            <person name="Zhu J."/>
            <person name="Zheng H."/>
            <person name="Ai G."/>
            <person name="Zhang G."/>
            <person name="Liu D."/>
            <person name="Liu X."/>
            <person name="Dong X."/>
        </authorList>
    </citation>
    <scope>NUCLEOTIDE SEQUENCE [LARGE SCALE GENOMIC DNA]</scope>
    <source>
        <strain evidence="14 15">6Ac</strain>
    </source>
</reference>
<keyword evidence="8" id="KW-0460">Magnesium</keyword>
<dbReference type="GO" id="GO:0070733">
    <property type="term" value="F:AMPylase activity"/>
    <property type="evidence" value="ECO:0007669"/>
    <property type="project" value="UniProtKB-EC"/>
</dbReference>
<evidence type="ECO:0000313" key="15">
    <source>
        <dbReference type="Proteomes" id="UP000005877"/>
    </source>
</evidence>
<keyword evidence="7" id="KW-0067">ATP-binding</keyword>
<accession>G7WP16</accession>
<keyword evidence="3 14" id="KW-0808">Transferase</keyword>
<name>G7WP16_METH6</name>
<dbReference type="EMBL" id="CP003117">
    <property type="protein sequence ID" value="AET64857.1"/>
    <property type="molecule type" value="Genomic_DNA"/>
</dbReference>
<dbReference type="PANTHER" id="PTHR33571">
    <property type="entry name" value="SSL8005 PROTEIN"/>
    <property type="match status" value="1"/>
</dbReference>
<evidence type="ECO:0000256" key="1">
    <source>
        <dbReference type="ARBA" id="ARBA00001946"/>
    </source>
</evidence>
<dbReference type="SUPFAM" id="SSF81301">
    <property type="entry name" value="Nucleotidyltransferase"/>
    <property type="match status" value="1"/>
</dbReference>
<dbReference type="HOGENOM" id="CLU_130257_10_1_2"/>
<dbReference type="AlphaFoldDB" id="G7WP16"/>
<keyword evidence="15" id="KW-1185">Reference proteome</keyword>
<dbReference type="Proteomes" id="UP000005877">
    <property type="component" value="Chromosome"/>
</dbReference>
<comment type="similarity">
    <text evidence="10">Belongs to the MntA antitoxin family.</text>
</comment>
<dbReference type="KEGG" id="mhi:Mhar_1493"/>